<dbReference type="SUPFAM" id="SSF53850">
    <property type="entry name" value="Periplasmic binding protein-like II"/>
    <property type="match status" value="1"/>
</dbReference>
<comment type="similarity">
    <text evidence="1">Belongs to the LysR transcriptional regulatory family.</text>
</comment>
<feature type="domain" description="HTH lysR-type" evidence="5">
    <location>
        <begin position="1"/>
        <end position="58"/>
    </location>
</feature>
<protein>
    <submittedName>
        <fullName evidence="6">LysR family transcriptional regulator</fullName>
    </submittedName>
</protein>
<dbReference type="Gene3D" id="3.40.190.10">
    <property type="entry name" value="Periplasmic binding protein-like II"/>
    <property type="match status" value="2"/>
</dbReference>
<evidence type="ECO:0000256" key="3">
    <source>
        <dbReference type="ARBA" id="ARBA00023125"/>
    </source>
</evidence>
<evidence type="ECO:0000313" key="6">
    <source>
        <dbReference type="EMBL" id="PTI76680.1"/>
    </source>
</evidence>
<dbReference type="GO" id="GO:0003677">
    <property type="term" value="F:DNA binding"/>
    <property type="evidence" value="ECO:0007669"/>
    <property type="project" value="UniProtKB-KW"/>
</dbReference>
<name>A0A9Q6MW14_9STAP</name>
<evidence type="ECO:0000259" key="5">
    <source>
        <dbReference type="PROSITE" id="PS50931"/>
    </source>
</evidence>
<evidence type="ECO:0000256" key="1">
    <source>
        <dbReference type="ARBA" id="ARBA00009437"/>
    </source>
</evidence>
<evidence type="ECO:0000313" key="7">
    <source>
        <dbReference type="Proteomes" id="UP000241960"/>
    </source>
</evidence>
<dbReference type="PANTHER" id="PTHR30346">
    <property type="entry name" value="TRANSCRIPTIONAL DUAL REGULATOR HCAR-RELATED"/>
    <property type="match status" value="1"/>
</dbReference>
<keyword evidence="2" id="KW-0805">Transcription regulation</keyword>
<dbReference type="PROSITE" id="PS50931">
    <property type="entry name" value="HTH_LYSR"/>
    <property type="match status" value="1"/>
</dbReference>
<dbReference type="InterPro" id="IPR036388">
    <property type="entry name" value="WH-like_DNA-bd_sf"/>
</dbReference>
<evidence type="ECO:0000256" key="4">
    <source>
        <dbReference type="ARBA" id="ARBA00023163"/>
    </source>
</evidence>
<dbReference type="GO" id="GO:0032993">
    <property type="term" value="C:protein-DNA complex"/>
    <property type="evidence" value="ECO:0007669"/>
    <property type="project" value="TreeGrafter"/>
</dbReference>
<sequence length="302" mass="33888">MELRHLKYFKTVAEELHFGKAAKRLNMAQPPLSLQIRQLEEELGVPLFRRTKRSVTLTQEGHVFLEKVYQLLENLNESIETVRLVNRGESGEIVIGFLASAAYDVLPSIIKSYRHHYPSIHVTLKQLTTAEQLKALQDETIDIGIISEPIETTLFNYEIIRQEPMVVALPSNHSLTRAQHPITLSDLASEAFILTGRKENQLHYDKVINSCGLAGFSPHILQETKEMSTLISLVSAGIGIAIVPSSIQSLLQNEVVYREISDSHIKTVTALVWDSKNDSPIVNAFAELVKSSVIPMFQSNHN</sequence>
<evidence type="ECO:0000256" key="2">
    <source>
        <dbReference type="ARBA" id="ARBA00023015"/>
    </source>
</evidence>
<dbReference type="Gene3D" id="1.10.10.10">
    <property type="entry name" value="Winged helix-like DNA-binding domain superfamily/Winged helix DNA-binding domain"/>
    <property type="match status" value="1"/>
</dbReference>
<comment type="caution">
    <text evidence="6">The sequence shown here is derived from an EMBL/GenBank/DDBJ whole genome shotgun (WGS) entry which is preliminary data.</text>
</comment>
<dbReference type="Proteomes" id="UP000241960">
    <property type="component" value="Unassembled WGS sequence"/>
</dbReference>
<dbReference type="InterPro" id="IPR036390">
    <property type="entry name" value="WH_DNA-bd_sf"/>
</dbReference>
<proteinExistence type="inferred from homology"/>
<dbReference type="PANTHER" id="PTHR30346:SF0">
    <property type="entry name" value="HCA OPERON TRANSCRIPTIONAL ACTIVATOR HCAR"/>
    <property type="match status" value="1"/>
</dbReference>
<accession>A0A9Q6MW14</accession>
<dbReference type="Pfam" id="PF03466">
    <property type="entry name" value="LysR_substrate"/>
    <property type="match status" value="1"/>
</dbReference>
<dbReference type="RefSeq" id="WP_101117641.1">
    <property type="nucleotide sequence ID" value="NZ_JAMWUX010000003.1"/>
</dbReference>
<keyword evidence="3" id="KW-0238">DNA-binding</keyword>
<dbReference type="GO" id="GO:0003700">
    <property type="term" value="F:DNA-binding transcription factor activity"/>
    <property type="evidence" value="ECO:0007669"/>
    <property type="project" value="InterPro"/>
</dbReference>
<dbReference type="InterPro" id="IPR000847">
    <property type="entry name" value="LysR_HTH_N"/>
</dbReference>
<reference evidence="6 7" key="1">
    <citation type="journal article" date="2016" name="Front. Microbiol.">
        <title>Comprehensive Phylogenetic Analysis of Bovine Non-aureus Staphylococci Species Based on Whole-Genome Sequencing.</title>
        <authorList>
            <person name="Naushad S."/>
            <person name="Barkema H.W."/>
            <person name="Luby C."/>
            <person name="Condas L.A."/>
            <person name="Nobrega D.B."/>
            <person name="Carson D.A."/>
            <person name="De Buck J."/>
        </authorList>
    </citation>
    <scope>NUCLEOTIDE SEQUENCE [LARGE SCALE GENOMIC DNA]</scope>
    <source>
        <strain evidence="6 7">SNUC 1231</strain>
    </source>
</reference>
<dbReference type="PRINTS" id="PR00039">
    <property type="entry name" value="HTHLYSR"/>
</dbReference>
<dbReference type="CDD" id="cd08414">
    <property type="entry name" value="PBP2_LTTR_aromatics_like"/>
    <property type="match status" value="1"/>
</dbReference>
<dbReference type="SUPFAM" id="SSF46785">
    <property type="entry name" value="Winged helix' DNA-binding domain"/>
    <property type="match status" value="1"/>
</dbReference>
<dbReference type="EMBL" id="PZFQ01000008">
    <property type="protein sequence ID" value="PTI76680.1"/>
    <property type="molecule type" value="Genomic_DNA"/>
</dbReference>
<dbReference type="FunFam" id="1.10.10.10:FF:000001">
    <property type="entry name" value="LysR family transcriptional regulator"/>
    <property type="match status" value="1"/>
</dbReference>
<dbReference type="InterPro" id="IPR005119">
    <property type="entry name" value="LysR_subst-bd"/>
</dbReference>
<keyword evidence="4" id="KW-0804">Transcription</keyword>
<dbReference type="Pfam" id="PF00126">
    <property type="entry name" value="HTH_1"/>
    <property type="match status" value="1"/>
</dbReference>
<gene>
    <name evidence="6" type="ORF">BU058_03430</name>
</gene>
<dbReference type="AlphaFoldDB" id="A0A9Q6MW14"/>
<organism evidence="6 7">
    <name type="scientific">Staphylococcus succinus</name>
    <dbReference type="NCBI Taxonomy" id="61015"/>
    <lineage>
        <taxon>Bacteria</taxon>
        <taxon>Bacillati</taxon>
        <taxon>Bacillota</taxon>
        <taxon>Bacilli</taxon>
        <taxon>Bacillales</taxon>
        <taxon>Staphylococcaceae</taxon>
        <taxon>Staphylococcus</taxon>
    </lineage>
</organism>